<feature type="compositionally biased region" description="Pro residues" evidence="2">
    <location>
        <begin position="159"/>
        <end position="171"/>
    </location>
</feature>
<dbReference type="InterPro" id="IPR036236">
    <property type="entry name" value="Znf_C2H2_sf"/>
</dbReference>
<evidence type="ECO:0000313" key="5">
    <source>
        <dbReference type="RefSeq" id="XP_018438160.1"/>
    </source>
</evidence>
<keyword evidence="4" id="KW-1185">Reference proteome</keyword>
<name>A0A6J0JR38_RAPSA</name>
<organism evidence="4 5">
    <name type="scientific">Raphanus sativus</name>
    <name type="common">Radish</name>
    <name type="synonym">Raphanus raphanistrum var. sativus</name>
    <dbReference type="NCBI Taxonomy" id="3726"/>
    <lineage>
        <taxon>Eukaryota</taxon>
        <taxon>Viridiplantae</taxon>
        <taxon>Streptophyta</taxon>
        <taxon>Embryophyta</taxon>
        <taxon>Tracheophyta</taxon>
        <taxon>Spermatophyta</taxon>
        <taxon>Magnoliopsida</taxon>
        <taxon>eudicotyledons</taxon>
        <taxon>Gunneridae</taxon>
        <taxon>Pentapetalae</taxon>
        <taxon>rosids</taxon>
        <taxon>malvids</taxon>
        <taxon>Brassicales</taxon>
        <taxon>Brassicaceae</taxon>
        <taxon>Brassiceae</taxon>
        <taxon>Raphanus</taxon>
    </lineage>
</organism>
<evidence type="ECO:0000313" key="4">
    <source>
        <dbReference type="Proteomes" id="UP000504610"/>
    </source>
</evidence>
<keyword evidence="1" id="KW-0863">Zinc-finger</keyword>
<dbReference type="AlphaFoldDB" id="A0A6J0JR38"/>
<reference evidence="5" key="2">
    <citation type="submission" date="2025-08" db="UniProtKB">
        <authorList>
            <consortium name="RefSeq"/>
        </authorList>
    </citation>
    <scope>IDENTIFICATION</scope>
    <source>
        <tissue evidence="5">Leaf</tissue>
    </source>
</reference>
<feature type="region of interest" description="Disordered" evidence="2">
    <location>
        <begin position="155"/>
        <end position="174"/>
    </location>
</feature>
<gene>
    <name evidence="5" type="primary">LOC108810552</name>
</gene>
<feature type="domain" description="C2H2-type" evidence="3">
    <location>
        <begin position="61"/>
        <end position="88"/>
    </location>
</feature>
<keyword evidence="1" id="KW-0862">Zinc</keyword>
<evidence type="ECO:0000256" key="2">
    <source>
        <dbReference type="SAM" id="MobiDB-lite"/>
    </source>
</evidence>
<dbReference type="InterPro" id="IPR013087">
    <property type="entry name" value="Znf_C2H2_type"/>
</dbReference>
<reference evidence="4" key="1">
    <citation type="journal article" date="2019" name="Database">
        <title>The radish genome database (RadishGD): an integrated information resource for radish genomics.</title>
        <authorList>
            <person name="Yu H.J."/>
            <person name="Baek S."/>
            <person name="Lee Y.J."/>
            <person name="Cho A."/>
            <person name="Mun J.H."/>
        </authorList>
    </citation>
    <scope>NUCLEOTIDE SEQUENCE [LARGE SCALE GENOMIC DNA]</scope>
    <source>
        <strain evidence="4">cv. WK10039</strain>
    </source>
</reference>
<dbReference type="PROSITE" id="PS00028">
    <property type="entry name" value="ZINC_FINGER_C2H2_1"/>
    <property type="match status" value="2"/>
</dbReference>
<feature type="domain" description="C2H2-type" evidence="3">
    <location>
        <begin position="130"/>
        <end position="160"/>
    </location>
</feature>
<protein>
    <submittedName>
        <fullName evidence="5">Zinc finger protein ZAT2</fullName>
    </submittedName>
</protein>
<dbReference type="GeneID" id="108810552"/>
<dbReference type="GO" id="GO:0008270">
    <property type="term" value="F:zinc ion binding"/>
    <property type="evidence" value="ECO:0007669"/>
    <property type="project" value="UniProtKB-KW"/>
</dbReference>
<dbReference type="PROSITE" id="PS50157">
    <property type="entry name" value="ZINC_FINGER_C2H2_2"/>
    <property type="match status" value="3"/>
</dbReference>
<keyword evidence="1" id="KW-0479">Metal-binding</keyword>
<dbReference type="PANTHER" id="PTHR47591">
    <property type="entry name" value="ZINC FINGER PROTEIN ZAT2-RELATED"/>
    <property type="match status" value="1"/>
</dbReference>
<dbReference type="Gene3D" id="3.30.160.60">
    <property type="entry name" value="Classic Zinc Finger"/>
    <property type="match status" value="1"/>
</dbReference>
<dbReference type="Proteomes" id="UP000504610">
    <property type="component" value="Chromosome 6"/>
</dbReference>
<sequence length="255" mass="27577">MNNNIELNLTLNPSSAPPNETPPSHNQTPRRKRTRRTSNNETGSSSSPRPKPDPDAPLITEPCKVCGRKFWSSKALHGHMRSHPERQWRGINPPPNHQPTVTAAPPVSVTAEGGQVLAIASTTGSSAVGVECEGCKKMFESRQALDGHICSAILNLNEEPPPSPPPPPPPQEVVDESRSVMLASRMNHRCDICSKVFYSGQALGGHMRCHWVKDKEKKQASTGIDLNVPASSTNLQPGSSSDAVPESSLDLKLRL</sequence>
<dbReference type="SMART" id="SM00355">
    <property type="entry name" value="ZnF_C2H2"/>
    <property type="match status" value="3"/>
</dbReference>
<feature type="compositionally biased region" description="Polar residues" evidence="2">
    <location>
        <begin position="226"/>
        <end position="242"/>
    </location>
</feature>
<dbReference type="KEGG" id="rsz:108810552"/>
<dbReference type="OrthoDB" id="6077919at2759"/>
<dbReference type="RefSeq" id="XP_018438160.1">
    <property type="nucleotide sequence ID" value="XM_018582658.2"/>
</dbReference>
<evidence type="ECO:0000256" key="1">
    <source>
        <dbReference type="PROSITE-ProRule" id="PRU00042"/>
    </source>
</evidence>
<proteinExistence type="predicted"/>
<feature type="region of interest" description="Disordered" evidence="2">
    <location>
        <begin position="1"/>
        <end position="59"/>
    </location>
</feature>
<accession>A0A6J0JR38</accession>
<feature type="region of interest" description="Disordered" evidence="2">
    <location>
        <begin position="226"/>
        <end position="255"/>
    </location>
</feature>
<dbReference type="SUPFAM" id="SSF57667">
    <property type="entry name" value="beta-beta-alpha zinc fingers"/>
    <property type="match status" value="2"/>
</dbReference>
<feature type="compositionally biased region" description="Polar residues" evidence="2">
    <location>
        <begin position="1"/>
        <end position="14"/>
    </location>
</feature>
<evidence type="ECO:0000259" key="3">
    <source>
        <dbReference type="PROSITE" id="PS50157"/>
    </source>
</evidence>
<dbReference type="PANTHER" id="PTHR47591:SF1">
    <property type="entry name" value="ZINC FINGER PROTEIN ZAT2-RELATED"/>
    <property type="match status" value="1"/>
</dbReference>
<feature type="domain" description="C2H2-type" evidence="3">
    <location>
        <begin position="188"/>
        <end position="210"/>
    </location>
</feature>
<dbReference type="Pfam" id="PF13912">
    <property type="entry name" value="zf-C2H2_6"/>
    <property type="match status" value="2"/>
</dbReference>